<evidence type="ECO:0000313" key="4">
    <source>
        <dbReference type="Proteomes" id="UP000076580"/>
    </source>
</evidence>
<dbReference type="RefSeq" id="XP_040661441.1">
    <property type="nucleotide sequence ID" value="XM_040800558.1"/>
</dbReference>
<dbReference type="AlphaFoldDB" id="A0A151GYA1"/>
<name>A0A151GYA1_DRECN</name>
<dbReference type="GeneID" id="63715877"/>
<organism evidence="3 4">
    <name type="scientific">Drechmeria coniospora</name>
    <name type="common">Nematophagous fungus</name>
    <name type="synonym">Meria coniospora</name>
    <dbReference type="NCBI Taxonomy" id="98403"/>
    <lineage>
        <taxon>Eukaryota</taxon>
        <taxon>Fungi</taxon>
        <taxon>Dikarya</taxon>
        <taxon>Ascomycota</taxon>
        <taxon>Pezizomycotina</taxon>
        <taxon>Sordariomycetes</taxon>
        <taxon>Hypocreomycetidae</taxon>
        <taxon>Hypocreales</taxon>
        <taxon>Ophiocordycipitaceae</taxon>
        <taxon>Drechmeria</taxon>
    </lineage>
</organism>
<feature type="chain" id="PRO_5007581138" evidence="2">
    <location>
        <begin position="22"/>
        <end position="700"/>
    </location>
</feature>
<sequence>MEGRLHRLLLACLLFCQWISARPLSDASFVDGSDESPSIGLSFLPGPRHEGDVFTTGAKPIPAGQADGDELDHGPSYVSTTESFEVASRFALMANALGKRRIEDASTEPLVREGNSPAEASGGSSASQNDGNATAIPATASDAARVFLTKPDGRYIYVGNSDKFGRGGELAALHGIPHDRIIGVVYLDDPELKITFNPHYNHAYDSQVAGGDDSELVVELQPDPVSGLQHGPLDKVTPESKNKATKRTLSALNIVQAAELEAARLRQESVSNPKQTPPWENGLHLYSFLANYGHYLNPRNNENTVQDGLGGNVQLDGVQETTQQAHEPVEEEQETTEEEEEAVEGEEEATEDEEEAAEGEEEATEDEEEAAEDEEEAVEEEEEAVKKEDEPAKKAEEAAKKEEEPAKKEEEAVKKEEEPAKKEEEPAKREEETVEREQNAAETGADKHKPSGHVAAEHETHGQDVDGHGAAGPGKQTAAHGQKTGERAPPATAEQGTGAASPHAPTPNGRVAPGTGRRPASSGWRLGRGRGKWRGKRELGPTSGPRSLLTKRQNPSIVERGLLATGMRMAARTGGRLAMSGVRKVASSGRGRRLLLKGGKKLITSKRGRRILAAGARRAGRMMVSSGKKLAKGAWNLIKAAGSKVASAGRNLFTSGKTKRWTGGMGHASGKQQGTGKKGQASEPQKGRGWVPRGRGQGGR</sequence>
<feature type="compositionally biased region" description="Low complexity" evidence="1">
    <location>
        <begin position="114"/>
        <end position="136"/>
    </location>
</feature>
<feature type="compositionally biased region" description="Basic and acidic residues" evidence="1">
    <location>
        <begin position="384"/>
        <end position="467"/>
    </location>
</feature>
<feature type="region of interest" description="Disordered" evidence="1">
    <location>
        <begin position="654"/>
        <end position="700"/>
    </location>
</feature>
<feature type="compositionally biased region" description="Acidic residues" evidence="1">
    <location>
        <begin position="329"/>
        <end position="383"/>
    </location>
</feature>
<feature type="region of interest" description="Disordered" evidence="1">
    <location>
        <begin position="104"/>
        <end position="136"/>
    </location>
</feature>
<feature type="signal peptide" evidence="2">
    <location>
        <begin position="1"/>
        <end position="21"/>
    </location>
</feature>
<comment type="caution">
    <text evidence="3">The sequence shown here is derived from an EMBL/GenBank/DDBJ whole genome shotgun (WGS) entry which is preliminary data.</text>
</comment>
<dbReference type="Gene3D" id="3.90.210.10">
    <property type="entry name" value="Heat-Labile Enterotoxin, subunit A"/>
    <property type="match status" value="1"/>
</dbReference>
<dbReference type="InParanoid" id="A0A151GYA1"/>
<dbReference type="STRING" id="98403.A0A151GYA1"/>
<accession>A0A151GYA1</accession>
<evidence type="ECO:0000313" key="3">
    <source>
        <dbReference type="EMBL" id="KYK62089.1"/>
    </source>
</evidence>
<dbReference type="Proteomes" id="UP000076580">
    <property type="component" value="Chromosome 01"/>
</dbReference>
<feature type="compositionally biased region" description="Low complexity" evidence="1">
    <location>
        <begin position="670"/>
        <end position="679"/>
    </location>
</feature>
<keyword evidence="2" id="KW-0732">Signal</keyword>
<proteinExistence type="predicted"/>
<feature type="region of interest" description="Disordered" evidence="1">
    <location>
        <begin position="320"/>
        <end position="551"/>
    </location>
</feature>
<evidence type="ECO:0000256" key="1">
    <source>
        <dbReference type="SAM" id="MobiDB-lite"/>
    </source>
</evidence>
<gene>
    <name evidence="3" type="ORF">DCS_03234</name>
</gene>
<dbReference type="EMBL" id="LAYC01000001">
    <property type="protein sequence ID" value="KYK62089.1"/>
    <property type="molecule type" value="Genomic_DNA"/>
</dbReference>
<keyword evidence="4" id="KW-1185">Reference proteome</keyword>
<protein>
    <submittedName>
        <fullName evidence="3">Uncharacterized protein</fullName>
    </submittedName>
</protein>
<evidence type="ECO:0000256" key="2">
    <source>
        <dbReference type="SAM" id="SignalP"/>
    </source>
</evidence>
<reference evidence="3 4" key="1">
    <citation type="journal article" date="2016" name="Sci. Rep.">
        <title>Insights into Adaptations to a Near-Obligate Nematode Endoparasitic Lifestyle from the Finished Genome of Drechmeria coniospora.</title>
        <authorList>
            <person name="Zhang L."/>
            <person name="Zhou Z."/>
            <person name="Guo Q."/>
            <person name="Fokkens L."/>
            <person name="Miskei M."/>
            <person name="Pocsi I."/>
            <person name="Zhang W."/>
            <person name="Chen M."/>
            <person name="Wang L."/>
            <person name="Sun Y."/>
            <person name="Donzelli B.G."/>
            <person name="Gibson D.M."/>
            <person name="Nelson D.R."/>
            <person name="Luo J.G."/>
            <person name="Rep M."/>
            <person name="Liu H."/>
            <person name="Yang S."/>
            <person name="Wang J."/>
            <person name="Krasnoff S.B."/>
            <person name="Xu Y."/>
            <person name="Molnar I."/>
            <person name="Lin M."/>
        </authorList>
    </citation>
    <scope>NUCLEOTIDE SEQUENCE [LARGE SCALE GENOMIC DNA]</scope>
    <source>
        <strain evidence="3 4">ARSEF 6962</strain>
    </source>
</reference>